<reference evidence="2 3" key="1">
    <citation type="journal article" date="2022" name="Res Sq">
        <title>Evolution of multicellular longitudinally dividing oral cavity symbionts (Neisseriaceae).</title>
        <authorList>
            <person name="Nyongesa S."/>
            <person name="Weber P."/>
            <person name="Bernet E."/>
            <person name="Pullido F."/>
            <person name="Nieckarz M."/>
            <person name="Delaby M."/>
            <person name="Nieves C."/>
            <person name="Viehboeck T."/>
            <person name="Krause N."/>
            <person name="Rivera-Millot A."/>
            <person name="Nakamura A."/>
            <person name="Vischer N."/>
            <person name="VanNieuwenhze M."/>
            <person name="Brun Y."/>
            <person name="Cava F."/>
            <person name="Bulgheresi S."/>
            <person name="Veyrier F."/>
        </authorList>
    </citation>
    <scope>NUCLEOTIDE SEQUENCE [LARGE SCALE GENOMIC DNA]</scope>
    <source>
        <strain evidence="2 3">SN4</strain>
    </source>
</reference>
<dbReference type="InterPro" id="IPR037523">
    <property type="entry name" value="VOC_core"/>
</dbReference>
<dbReference type="CDD" id="cd08343">
    <property type="entry name" value="ED_TypeI_classII_C"/>
    <property type="match status" value="1"/>
</dbReference>
<dbReference type="Proteomes" id="UP000832011">
    <property type="component" value="Chromosome"/>
</dbReference>
<dbReference type="Gene3D" id="3.10.180.10">
    <property type="entry name" value="2,3-Dihydroxybiphenyl 1,2-Dioxygenase, domain 1"/>
    <property type="match status" value="1"/>
</dbReference>
<evidence type="ECO:0000259" key="1">
    <source>
        <dbReference type="PROSITE" id="PS51819"/>
    </source>
</evidence>
<sequence length="316" mass="35533">MINGIKVLKFGVEDVAKTVQYLQDFGLSEVKNALSNAHCFRTQNGAEVQVYAVKDERLPAAFEAGSTLREVTWAVNRDADLEVLALTLQDAPSFQRKADSIVCQDPNGLFLRFEVATLAYKAEAVAEGINQYGQINRINAPSPVYAQAEPMAIGHVVFFTPDLETTQAFYENKLGFHLSDAYKQRGAFLRCSSEGWHHSLFLLKLPHKPDAGLNHVAFVVRDIHEVIGGGLNMNRLKWDSFIGPGRHPISSAYFWYVHSPLGGAFEYYTNDDYLTAQWQPRFYDYSLELFTEWAIDGGLDHATRRQAVHVKDGCHE</sequence>
<gene>
    <name evidence="2" type="ORF">LVJ82_01775</name>
</gene>
<evidence type="ECO:0000313" key="2">
    <source>
        <dbReference type="EMBL" id="UOO89745.1"/>
    </source>
</evidence>
<dbReference type="Pfam" id="PF00903">
    <property type="entry name" value="Glyoxalase"/>
    <property type="match status" value="1"/>
</dbReference>
<evidence type="ECO:0000313" key="3">
    <source>
        <dbReference type="Proteomes" id="UP000832011"/>
    </source>
</evidence>
<dbReference type="PROSITE" id="PS51819">
    <property type="entry name" value="VOC"/>
    <property type="match status" value="1"/>
</dbReference>
<keyword evidence="3" id="KW-1185">Reference proteome</keyword>
<dbReference type="InterPro" id="IPR029068">
    <property type="entry name" value="Glyas_Bleomycin-R_OHBP_Dase"/>
</dbReference>
<dbReference type="InterPro" id="IPR004360">
    <property type="entry name" value="Glyas_Fos-R_dOase_dom"/>
</dbReference>
<name>A0ABY4E4F8_9NEIS</name>
<accession>A0ABY4E4F8</accession>
<organism evidence="2 3">
    <name type="scientific">Vitreoscilla massiliensis</name>
    <dbReference type="NCBI Taxonomy" id="1689272"/>
    <lineage>
        <taxon>Bacteria</taxon>
        <taxon>Pseudomonadati</taxon>
        <taxon>Pseudomonadota</taxon>
        <taxon>Betaproteobacteria</taxon>
        <taxon>Neisseriales</taxon>
        <taxon>Neisseriaceae</taxon>
        <taxon>Vitreoscilla</taxon>
    </lineage>
</organism>
<protein>
    <submittedName>
        <fullName evidence="2">VOC family protein</fullName>
    </submittedName>
</protein>
<dbReference type="SUPFAM" id="SSF54593">
    <property type="entry name" value="Glyoxalase/Bleomycin resistance protein/Dihydroxybiphenyl dioxygenase"/>
    <property type="match status" value="1"/>
</dbReference>
<dbReference type="RefSeq" id="WP_058355549.1">
    <property type="nucleotide sequence ID" value="NZ_CABKVG010000007.1"/>
</dbReference>
<feature type="domain" description="VOC" evidence="1">
    <location>
        <begin position="152"/>
        <end position="270"/>
    </location>
</feature>
<proteinExistence type="predicted"/>
<dbReference type="EMBL" id="CP091511">
    <property type="protein sequence ID" value="UOO89745.1"/>
    <property type="molecule type" value="Genomic_DNA"/>
</dbReference>